<feature type="non-terminal residue" evidence="1">
    <location>
        <position position="97"/>
    </location>
</feature>
<dbReference type="EMBL" id="JAWDJW010006716">
    <property type="protein sequence ID" value="KAK3063801.1"/>
    <property type="molecule type" value="Genomic_DNA"/>
</dbReference>
<name>A0ACC3D934_9PEZI</name>
<comment type="caution">
    <text evidence="1">The sequence shown here is derived from an EMBL/GenBank/DDBJ whole genome shotgun (WGS) entry which is preliminary data.</text>
</comment>
<dbReference type="Proteomes" id="UP001186974">
    <property type="component" value="Unassembled WGS sequence"/>
</dbReference>
<evidence type="ECO:0000313" key="1">
    <source>
        <dbReference type="EMBL" id="KAK3063801.1"/>
    </source>
</evidence>
<accession>A0ACC3D934</accession>
<evidence type="ECO:0000313" key="2">
    <source>
        <dbReference type="Proteomes" id="UP001186974"/>
    </source>
</evidence>
<keyword evidence="2" id="KW-1185">Reference proteome</keyword>
<proteinExistence type="predicted"/>
<sequence length="97" mass="11145">MSFRRLLLRDVHWPIRERPSAASNRWSRKPVNLKKSLFATPVQLRVPYLVSVPGDPDSAMYDILEVVGTMGDFFTELHKYYKDKCGMPIFGGLEEDG</sequence>
<protein>
    <submittedName>
        <fullName evidence="1">Uncharacterized protein</fullName>
    </submittedName>
</protein>
<gene>
    <name evidence="1" type="ORF">LTS18_012667</name>
</gene>
<organism evidence="1 2">
    <name type="scientific">Coniosporium uncinatum</name>
    <dbReference type="NCBI Taxonomy" id="93489"/>
    <lineage>
        <taxon>Eukaryota</taxon>
        <taxon>Fungi</taxon>
        <taxon>Dikarya</taxon>
        <taxon>Ascomycota</taxon>
        <taxon>Pezizomycotina</taxon>
        <taxon>Dothideomycetes</taxon>
        <taxon>Dothideomycetes incertae sedis</taxon>
        <taxon>Coniosporium</taxon>
    </lineage>
</organism>
<reference evidence="1" key="1">
    <citation type="submission" date="2024-09" db="EMBL/GenBank/DDBJ databases">
        <title>Black Yeasts Isolated from many extreme environments.</title>
        <authorList>
            <person name="Coleine C."/>
            <person name="Stajich J.E."/>
            <person name="Selbmann L."/>
        </authorList>
    </citation>
    <scope>NUCLEOTIDE SEQUENCE</scope>
    <source>
        <strain evidence="1">CCFEE 5737</strain>
    </source>
</reference>